<evidence type="ECO:0000313" key="2">
    <source>
        <dbReference type="Proteomes" id="UP000183952"/>
    </source>
</evidence>
<dbReference type="EMBL" id="FRAD01000004">
    <property type="protein sequence ID" value="SHJ60074.1"/>
    <property type="molecule type" value="Genomic_DNA"/>
</dbReference>
<organism evidence="1 2">
    <name type="scientific">Hathewaya proteolytica DSM 3090</name>
    <dbReference type="NCBI Taxonomy" id="1121331"/>
    <lineage>
        <taxon>Bacteria</taxon>
        <taxon>Bacillati</taxon>
        <taxon>Bacillota</taxon>
        <taxon>Clostridia</taxon>
        <taxon>Eubacteriales</taxon>
        <taxon>Clostridiaceae</taxon>
        <taxon>Hathewaya</taxon>
    </lineage>
</organism>
<reference evidence="1 2" key="1">
    <citation type="submission" date="2016-11" db="EMBL/GenBank/DDBJ databases">
        <authorList>
            <person name="Jaros S."/>
            <person name="Januszkiewicz K."/>
            <person name="Wedrychowicz H."/>
        </authorList>
    </citation>
    <scope>NUCLEOTIDE SEQUENCE [LARGE SCALE GENOMIC DNA]</scope>
    <source>
        <strain evidence="1 2">DSM 3090</strain>
    </source>
</reference>
<name>A0A1M6KMJ4_9CLOT</name>
<sequence length="142" mass="16425">MSSENELLNYILQNAEMGKDTINQLLSITEDEKFRQELRNQLAEYIGIYEEARKMISEKGGQIKEINKIAKISTDMSINIKTIMDKSVSHIAEMMINGSVMGIINIIKKLKEYHIKNDEISKLGNDLLKIEEDNFNRLKEFL</sequence>
<accession>A0A1M6KMJ4</accession>
<evidence type="ECO:0000313" key="1">
    <source>
        <dbReference type="EMBL" id="SHJ60074.1"/>
    </source>
</evidence>
<proteinExistence type="predicted"/>
<dbReference type="AlphaFoldDB" id="A0A1M6KMJ4"/>
<dbReference type="Proteomes" id="UP000183952">
    <property type="component" value="Unassembled WGS sequence"/>
</dbReference>
<dbReference type="STRING" id="1121331.SAMN02745248_00523"/>
<gene>
    <name evidence="1" type="ORF">SAMN02745248_00523</name>
</gene>
<dbReference type="RefSeq" id="WP_072901982.1">
    <property type="nucleotide sequence ID" value="NZ_FRAD01000004.1"/>
</dbReference>
<keyword evidence="2" id="KW-1185">Reference proteome</keyword>
<protein>
    <recommendedName>
        <fullName evidence="3">DUF2383 domain-containing protein</fullName>
    </recommendedName>
</protein>
<dbReference type="OrthoDB" id="9792639at2"/>
<evidence type="ECO:0008006" key="3">
    <source>
        <dbReference type="Google" id="ProtNLM"/>
    </source>
</evidence>